<dbReference type="Gene3D" id="3.40.190.290">
    <property type="match status" value="1"/>
</dbReference>
<gene>
    <name evidence="3" type="ORF">C5748_10260</name>
</gene>
<evidence type="ECO:0000313" key="4">
    <source>
        <dbReference type="Proteomes" id="UP000239434"/>
    </source>
</evidence>
<reference evidence="3 4" key="1">
    <citation type="submission" date="2018-02" db="EMBL/GenBank/DDBJ databases">
        <title>The draft genome of Phyllobacterium sp. 1N-3.</title>
        <authorList>
            <person name="Liu L."/>
            <person name="Li L."/>
            <person name="Zhang X."/>
            <person name="Wang T."/>
            <person name="Liang L."/>
        </authorList>
    </citation>
    <scope>NUCLEOTIDE SEQUENCE [LARGE SCALE GENOMIC DNA]</scope>
    <source>
        <strain evidence="3 4">1N-3</strain>
    </source>
</reference>
<dbReference type="RefSeq" id="WP_105741841.1">
    <property type="nucleotide sequence ID" value="NZ_PVBR01000006.1"/>
</dbReference>
<comment type="caution">
    <text evidence="3">The sequence shown here is derived from an EMBL/GenBank/DDBJ whole genome shotgun (WGS) entry which is preliminary data.</text>
</comment>
<organism evidence="3 4">
    <name type="scientific">Phyllobacterium phragmitis</name>
    <dbReference type="NCBI Taxonomy" id="2670329"/>
    <lineage>
        <taxon>Bacteria</taxon>
        <taxon>Pseudomonadati</taxon>
        <taxon>Pseudomonadota</taxon>
        <taxon>Alphaproteobacteria</taxon>
        <taxon>Hyphomicrobiales</taxon>
        <taxon>Phyllobacteriaceae</taxon>
        <taxon>Phyllobacterium</taxon>
    </lineage>
</organism>
<keyword evidence="4" id="KW-1185">Reference proteome</keyword>
<proteinExistence type="inferred from homology"/>
<evidence type="ECO:0000313" key="3">
    <source>
        <dbReference type="EMBL" id="PRD43628.1"/>
    </source>
</evidence>
<evidence type="ECO:0000259" key="2">
    <source>
        <dbReference type="Pfam" id="PF03466"/>
    </source>
</evidence>
<feature type="domain" description="LysR substrate-binding" evidence="2">
    <location>
        <begin position="33"/>
        <end position="121"/>
    </location>
</feature>
<evidence type="ECO:0000256" key="1">
    <source>
        <dbReference type="ARBA" id="ARBA00009437"/>
    </source>
</evidence>
<protein>
    <recommendedName>
        <fullName evidence="2">LysR substrate-binding domain-containing protein</fullName>
    </recommendedName>
</protein>
<dbReference type="EMBL" id="PVBR01000006">
    <property type="protein sequence ID" value="PRD43628.1"/>
    <property type="molecule type" value="Genomic_DNA"/>
</dbReference>
<dbReference type="InterPro" id="IPR058163">
    <property type="entry name" value="LysR-type_TF_proteobact-type"/>
</dbReference>
<name>A0A2S9ISY4_9HYPH</name>
<dbReference type="PANTHER" id="PTHR30537:SF5">
    <property type="entry name" value="HTH-TYPE TRANSCRIPTIONAL ACTIVATOR TTDR-RELATED"/>
    <property type="match status" value="1"/>
</dbReference>
<accession>A0A2S9ISY4</accession>
<comment type="similarity">
    <text evidence="1">Belongs to the LysR transcriptional regulatory family.</text>
</comment>
<dbReference type="Proteomes" id="UP000239434">
    <property type="component" value="Unassembled WGS sequence"/>
</dbReference>
<dbReference type="PANTHER" id="PTHR30537">
    <property type="entry name" value="HTH-TYPE TRANSCRIPTIONAL REGULATOR"/>
    <property type="match status" value="1"/>
</dbReference>
<dbReference type="InterPro" id="IPR005119">
    <property type="entry name" value="LysR_subst-bd"/>
</dbReference>
<dbReference type="AlphaFoldDB" id="A0A2S9ISY4"/>
<sequence length="196" mass="21760">MTLTGAGERYLRKGRKILDSIESLEADVGLDSDSPRGVLKVSASVAFGRYHIVPTTFDFMKIYPDVRIDLMLTDAISDIAREGIDVAVRSAALTDSSLVARKLASNDRIICAAPAYLETNGALNLVYTNFIRHFLKNPDAGLQLFLINILNQLGVKAINQRRDLFQFCFAEFREHDRPDALIAVTYLTFDQSGGDE</sequence>
<dbReference type="Pfam" id="PF03466">
    <property type="entry name" value="LysR_substrate"/>
    <property type="match status" value="1"/>
</dbReference>
<dbReference type="SUPFAM" id="SSF53850">
    <property type="entry name" value="Periplasmic binding protein-like II"/>
    <property type="match status" value="1"/>
</dbReference>